<evidence type="ECO:0000313" key="2">
    <source>
        <dbReference type="Proteomes" id="UP000254150"/>
    </source>
</evidence>
<dbReference type="EMBL" id="UHID01000005">
    <property type="protein sequence ID" value="SUP37710.1"/>
    <property type="molecule type" value="Genomic_DNA"/>
</dbReference>
<keyword evidence="1" id="KW-0808">Transferase</keyword>
<dbReference type="RefSeq" id="WP_100453170.1">
    <property type="nucleotide sequence ID" value="NZ_UHID01000005.1"/>
</dbReference>
<evidence type="ECO:0000313" key="1">
    <source>
        <dbReference type="EMBL" id="SUP37710.1"/>
    </source>
</evidence>
<accession>A0A380NEQ0</accession>
<name>A0A380NEQ0_STRGR</name>
<dbReference type="InterPro" id="IPR027417">
    <property type="entry name" value="P-loop_NTPase"/>
</dbReference>
<organism evidence="1 2">
    <name type="scientific">Streptomyces griseus</name>
    <dbReference type="NCBI Taxonomy" id="1911"/>
    <lineage>
        <taxon>Bacteria</taxon>
        <taxon>Bacillati</taxon>
        <taxon>Actinomycetota</taxon>
        <taxon>Actinomycetes</taxon>
        <taxon>Kitasatosporales</taxon>
        <taxon>Streptomycetaceae</taxon>
        <taxon>Streptomyces</taxon>
    </lineage>
</organism>
<dbReference type="GO" id="GO:0004849">
    <property type="term" value="F:uridine kinase activity"/>
    <property type="evidence" value="ECO:0007669"/>
    <property type="project" value="UniProtKB-EC"/>
</dbReference>
<dbReference type="SUPFAM" id="SSF52540">
    <property type="entry name" value="P-loop containing nucleoside triphosphate hydrolases"/>
    <property type="match status" value="1"/>
</dbReference>
<keyword evidence="1" id="KW-0418">Kinase</keyword>
<dbReference type="EC" id="2.7.1.48" evidence="1"/>
<protein>
    <submittedName>
        <fullName evidence="1">Uridine kinase</fullName>
        <ecNumber evidence="1">2.7.1.48</ecNumber>
    </submittedName>
</protein>
<dbReference type="Proteomes" id="UP000254150">
    <property type="component" value="Unassembled WGS sequence"/>
</dbReference>
<dbReference type="Gene3D" id="3.40.50.300">
    <property type="entry name" value="P-loop containing nucleotide triphosphate hydrolases"/>
    <property type="match status" value="1"/>
</dbReference>
<sequence>MRFEPISRDRLADLLAARVDSLAPAEGAGRTRVGLDAAAAADPGRLAAELAERLRARGRPVLTVDTHGFLRPASLRYEYGHHDPDSYRDSWFDEGALWREVFGPLEDGGSGTVLPDLWDPATDRATRSARRALPPGGVLLLHGPMLLGRWFPFDLTVHLHLTPAALRRRTPAGEQWTLPALARYAEEAEPAAGADVVVRLDDPARPAWTG</sequence>
<proteinExistence type="predicted"/>
<dbReference type="AlphaFoldDB" id="A0A380NEQ0"/>
<dbReference type="GeneID" id="95069689"/>
<gene>
    <name evidence="1" type="ORF">NCTC7807_02623</name>
</gene>
<reference evidence="1 2" key="1">
    <citation type="submission" date="2018-06" db="EMBL/GenBank/DDBJ databases">
        <authorList>
            <consortium name="Pathogen Informatics"/>
            <person name="Doyle S."/>
        </authorList>
    </citation>
    <scope>NUCLEOTIDE SEQUENCE [LARGE SCALE GENOMIC DNA]</scope>
    <source>
        <strain evidence="1 2">NCTC7807</strain>
    </source>
</reference>